<accession>A0EF64</accession>
<dbReference type="EMBL" id="CT868675">
    <property type="protein sequence ID" value="CAK93955.1"/>
    <property type="molecule type" value="Genomic_DNA"/>
</dbReference>
<name>A0EF64_PARTE</name>
<dbReference type="Proteomes" id="UP000000600">
    <property type="component" value="Unassembled WGS sequence"/>
</dbReference>
<dbReference type="GeneID" id="5047107"/>
<proteinExistence type="predicted"/>
<gene>
    <name evidence="1" type="ORF">GSPATT00026278001</name>
</gene>
<dbReference type="InParanoid" id="A0EF64"/>
<keyword evidence="2" id="KW-1185">Reference proteome</keyword>
<sequence>MVFADFLQTKESAQQYKVKIQKNEEDEDEIDIRIFDGMQGAAVIGVYCSKQITLYDSKDEILVVLLVQFPPPYRMLCDKIDFSKQHNAKETIHFLSSNIDRKIEPEGIE</sequence>
<dbReference type="KEGG" id="ptm:GSPATT00026278001"/>
<evidence type="ECO:0000313" key="2">
    <source>
        <dbReference type="Proteomes" id="UP000000600"/>
    </source>
</evidence>
<dbReference type="HOGENOM" id="CLU_2189081_0_0_1"/>
<reference evidence="1 2" key="1">
    <citation type="journal article" date="2006" name="Nature">
        <title>Global trends of whole-genome duplications revealed by the ciliate Paramecium tetraurelia.</title>
        <authorList>
            <consortium name="Genoscope"/>
            <person name="Aury J.-M."/>
            <person name="Jaillon O."/>
            <person name="Duret L."/>
            <person name="Noel B."/>
            <person name="Jubin C."/>
            <person name="Porcel B.M."/>
            <person name="Segurens B."/>
            <person name="Daubin V."/>
            <person name="Anthouard V."/>
            <person name="Aiach N."/>
            <person name="Arnaiz O."/>
            <person name="Billaut A."/>
            <person name="Beisson J."/>
            <person name="Blanc I."/>
            <person name="Bouhouche K."/>
            <person name="Camara F."/>
            <person name="Duharcourt S."/>
            <person name="Guigo R."/>
            <person name="Gogendeau D."/>
            <person name="Katinka M."/>
            <person name="Keller A.-M."/>
            <person name="Kissmehl R."/>
            <person name="Klotz C."/>
            <person name="Koll F."/>
            <person name="Le Moue A."/>
            <person name="Lepere C."/>
            <person name="Malinsky S."/>
            <person name="Nowacki M."/>
            <person name="Nowak J.K."/>
            <person name="Plattner H."/>
            <person name="Poulain J."/>
            <person name="Ruiz F."/>
            <person name="Serrano V."/>
            <person name="Zagulski M."/>
            <person name="Dessen P."/>
            <person name="Betermier M."/>
            <person name="Weissenbach J."/>
            <person name="Scarpelli C."/>
            <person name="Schachter V."/>
            <person name="Sperling L."/>
            <person name="Meyer E."/>
            <person name="Cohen J."/>
            <person name="Wincker P."/>
        </authorList>
    </citation>
    <scope>NUCLEOTIDE SEQUENCE [LARGE SCALE GENOMIC DNA]</scope>
    <source>
        <strain evidence="1 2">Stock d4-2</strain>
    </source>
</reference>
<dbReference type="RefSeq" id="XP_001461328.1">
    <property type="nucleotide sequence ID" value="XM_001461291.1"/>
</dbReference>
<organism evidence="1 2">
    <name type="scientific">Paramecium tetraurelia</name>
    <dbReference type="NCBI Taxonomy" id="5888"/>
    <lineage>
        <taxon>Eukaryota</taxon>
        <taxon>Sar</taxon>
        <taxon>Alveolata</taxon>
        <taxon>Ciliophora</taxon>
        <taxon>Intramacronucleata</taxon>
        <taxon>Oligohymenophorea</taxon>
        <taxon>Peniculida</taxon>
        <taxon>Parameciidae</taxon>
        <taxon>Paramecium</taxon>
    </lineage>
</organism>
<evidence type="ECO:0000313" key="1">
    <source>
        <dbReference type="EMBL" id="CAK93955.1"/>
    </source>
</evidence>
<dbReference type="AlphaFoldDB" id="A0EF64"/>
<protein>
    <submittedName>
        <fullName evidence="1">Uncharacterized protein</fullName>
    </submittedName>
</protein>